<name>A0A518HFA7_9BACT</name>
<evidence type="ECO:0000313" key="3">
    <source>
        <dbReference type="Proteomes" id="UP000317835"/>
    </source>
</evidence>
<keyword evidence="3" id="KW-1185">Reference proteome</keyword>
<geneLocation type="plasmid" evidence="3">
    <name>pelp_3</name>
</geneLocation>
<gene>
    <name evidence="2" type="ORF">ElP_75040</name>
</gene>
<reference evidence="2 3" key="1">
    <citation type="submission" date="2019-02" db="EMBL/GenBank/DDBJ databases">
        <title>Deep-cultivation of Planctomycetes and their phenomic and genomic characterization uncovers novel biology.</title>
        <authorList>
            <person name="Wiegand S."/>
            <person name="Jogler M."/>
            <person name="Boedeker C."/>
            <person name="Pinto D."/>
            <person name="Vollmers J."/>
            <person name="Rivas-Marin E."/>
            <person name="Kohn T."/>
            <person name="Peeters S.H."/>
            <person name="Heuer A."/>
            <person name="Rast P."/>
            <person name="Oberbeckmann S."/>
            <person name="Bunk B."/>
            <person name="Jeske O."/>
            <person name="Meyerdierks A."/>
            <person name="Storesund J.E."/>
            <person name="Kallscheuer N."/>
            <person name="Luecker S."/>
            <person name="Lage O.M."/>
            <person name="Pohl T."/>
            <person name="Merkel B.J."/>
            <person name="Hornburger P."/>
            <person name="Mueller R.-W."/>
            <person name="Bruemmer F."/>
            <person name="Labrenz M."/>
            <person name="Spormann A.M."/>
            <person name="Op den Camp H."/>
            <person name="Overmann J."/>
            <person name="Amann R."/>
            <person name="Jetten M.S.M."/>
            <person name="Mascher T."/>
            <person name="Medema M.H."/>
            <person name="Devos D.P."/>
            <person name="Kaster A.-K."/>
            <person name="Ovreas L."/>
            <person name="Rohde M."/>
            <person name="Galperin M.Y."/>
            <person name="Jogler C."/>
        </authorList>
    </citation>
    <scope>NUCLEOTIDE SEQUENCE [LARGE SCALE GENOMIC DNA]</scope>
    <source>
        <strain evidence="2 3">ElP</strain>
        <plasmid evidence="3">pelp_3</plasmid>
    </source>
</reference>
<sequence length="52" mass="5307">MCPDAAPAVGDEVDPSRPDAAGEGPVRRCPSAYDNRRPAALTGPGVVSREDG</sequence>
<dbReference type="Proteomes" id="UP000317835">
    <property type="component" value="Plasmid pElP_3"/>
</dbReference>
<protein>
    <submittedName>
        <fullName evidence="2">Uncharacterized protein</fullName>
    </submittedName>
</protein>
<evidence type="ECO:0000256" key="1">
    <source>
        <dbReference type="SAM" id="MobiDB-lite"/>
    </source>
</evidence>
<evidence type="ECO:0000313" key="2">
    <source>
        <dbReference type="EMBL" id="QDV39535.1"/>
    </source>
</evidence>
<dbReference type="EMBL" id="CP036429">
    <property type="protein sequence ID" value="QDV39535.1"/>
    <property type="molecule type" value="Genomic_DNA"/>
</dbReference>
<keyword evidence="2" id="KW-0614">Plasmid</keyword>
<dbReference type="AlphaFoldDB" id="A0A518HFA7"/>
<dbReference type="KEGG" id="tpla:ElP_75040"/>
<accession>A0A518HFA7</accession>
<organism evidence="2 3">
    <name type="scientific">Tautonia plasticadhaerens</name>
    <dbReference type="NCBI Taxonomy" id="2527974"/>
    <lineage>
        <taxon>Bacteria</taxon>
        <taxon>Pseudomonadati</taxon>
        <taxon>Planctomycetota</taxon>
        <taxon>Planctomycetia</taxon>
        <taxon>Isosphaerales</taxon>
        <taxon>Isosphaeraceae</taxon>
        <taxon>Tautonia</taxon>
    </lineage>
</organism>
<feature type="region of interest" description="Disordered" evidence="1">
    <location>
        <begin position="1"/>
        <end position="52"/>
    </location>
</feature>
<proteinExistence type="predicted"/>